<accession>A0A7W6WHI0</accession>
<proteinExistence type="predicted"/>
<dbReference type="AlphaFoldDB" id="A0A7W6WHI0"/>
<evidence type="ECO:0000313" key="2">
    <source>
        <dbReference type="Proteomes" id="UP000533641"/>
    </source>
</evidence>
<evidence type="ECO:0000313" key="1">
    <source>
        <dbReference type="EMBL" id="MBB4277748.1"/>
    </source>
</evidence>
<sequence>MASGYPVALRLLAFVDPILKKAGGCDVTVLIAEVMKRPHAGDERAVVFTKLGQHLVRMDVSIVVLFSVLPERVI</sequence>
<comment type="caution">
    <text evidence="1">The sequence shown here is derived from an EMBL/GenBank/DDBJ whole genome shotgun (WGS) entry which is preliminary data.</text>
</comment>
<dbReference type="Proteomes" id="UP000533641">
    <property type="component" value="Unassembled WGS sequence"/>
</dbReference>
<protein>
    <submittedName>
        <fullName evidence="1">Uncharacterized protein</fullName>
    </submittedName>
</protein>
<reference evidence="1 2" key="1">
    <citation type="submission" date="2020-08" db="EMBL/GenBank/DDBJ databases">
        <title>Genomic Encyclopedia of Type Strains, Phase IV (KMG-V): Genome sequencing to study the core and pangenomes of soil and plant-associated prokaryotes.</title>
        <authorList>
            <person name="Whitman W."/>
        </authorList>
    </citation>
    <scope>NUCLEOTIDE SEQUENCE [LARGE SCALE GENOMIC DNA]</scope>
    <source>
        <strain evidence="1 2">SEMIA 402</strain>
    </source>
</reference>
<gene>
    <name evidence="1" type="ORF">GGE12_005557</name>
</gene>
<organism evidence="1 2">
    <name type="scientific">Rhizobium mongolense</name>
    <dbReference type="NCBI Taxonomy" id="57676"/>
    <lineage>
        <taxon>Bacteria</taxon>
        <taxon>Pseudomonadati</taxon>
        <taxon>Pseudomonadota</taxon>
        <taxon>Alphaproteobacteria</taxon>
        <taxon>Hyphomicrobiales</taxon>
        <taxon>Rhizobiaceae</taxon>
        <taxon>Rhizobium/Agrobacterium group</taxon>
        <taxon>Rhizobium</taxon>
    </lineage>
</organism>
<name>A0A7W6WHI0_9HYPH</name>
<dbReference type="EMBL" id="JACIGM010000014">
    <property type="protein sequence ID" value="MBB4277748.1"/>
    <property type="molecule type" value="Genomic_DNA"/>
</dbReference>